<comment type="caution">
    <text evidence="4">The sequence shown here is derived from an EMBL/GenBank/DDBJ whole genome shotgun (WGS) entry which is preliminary data.</text>
</comment>
<organism evidence="4 5">
    <name type="scientific">Fusarium albosuccineum</name>
    <dbReference type="NCBI Taxonomy" id="1237068"/>
    <lineage>
        <taxon>Eukaryota</taxon>
        <taxon>Fungi</taxon>
        <taxon>Dikarya</taxon>
        <taxon>Ascomycota</taxon>
        <taxon>Pezizomycotina</taxon>
        <taxon>Sordariomycetes</taxon>
        <taxon>Hypocreomycetidae</taxon>
        <taxon>Hypocreales</taxon>
        <taxon>Nectriaceae</taxon>
        <taxon>Fusarium</taxon>
        <taxon>Fusarium decemcellulare species complex</taxon>
    </lineage>
</organism>
<dbReference type="InterPro" id="IPR021858">
    <property type="entry name" value="Fun_TF"/>
</dbReference>
<keyword evidence="1" id="KW-0539">Nucleus</keyword>
<proteinExistence type="predicted"/>
<feature type="compositionally biased region" description="Polar residues" evidence="2">
    <location>
        <begin position="18"/>
        <end position="35"/>
    </location>
</feature>
<feature type="transmembrane region" description="Helical" evidence="3">
    <location>
        <begin position="104"/>
        <end position="124"/>
    </location>
</feature>
<feature type="region of interest" description="Disordered" evidence="2">
    <location>
        <begin position="287"/>
        <end position="325"/>
    </location>
</feature>
<accession>A0A8H4PJD1</accession>
<feature type="region of interest" description="Disordered" evidence="2">
    <location>
        <begin position="1"/>
        <end position="35"/>
    </location>
</feature>
<gene>
    <name evidence="4" type="ORF">FALBO_8576</name>
</gene>
<dbReference type="Proteomes" id="UP000554235">
    <property type="component" value="Unassembled WGS sequence"/>
</dbReference>
<keyword evidence="3" id="KW-1133">Transmembrane helix</keyword>
<evidence type="ECO:0000256" key="1">
    <source>
        <dbReference type="ARBA" id="ARBA00023242"/>
    </source>
</evidence>
<feature type="compositionally biased region" description="Low complexity" evidence="2">
    <location>
        <begin position="1"/>
        <end position="17"/>
    </location>
</feature>
<dbReference type="EMBL" id="JAADYS010001168">
    <property type="protein sequence ID" value="KAF4464582.1"/>
    <property type="molecule type" value="Genomic_DNA"/>
</dbReference>
<dbReference type="Pfam" id="PF11951">
    <property type="entry name" value="Fungal_trans_2"/>
    <property type="match status" value="1"/>
</dbReference>
<evidence type="ECO:0000256" key="3">
    <source>
        <dbReference type="SAM" id="Phobius"/>
    </source>
</evidence>
<name>A0A8H4PJD1_9HYPO</name>
<evidence type="ECO:0000313" key="5">
    <source>
        <dbReference type="Proteomes" id="UP000554235"/>
    </source>
</evidence>
<reference evidence="4 5" key="1">
    <citation type="submission" date="2020-01" db="EMBL/GenBank/DDBJ databases">
        <title>Identification and distribution of gene clusters putatively required for synthesis of sphingolipid metabolism inhibitors in phylogenetically diverse species of the filamentous fungus Fusarium.</title>
        <authorList>
            <person name="Kim H.-S."/>
            <person name="Busman M."/>
            <person name="Brown D.W."/>
            <person name="Divon H."/>
            <person name="Uhlig S."/>
            <person name="Proctor R.H."/>
        </authorList>
    </citation>
    <scope>NUCLEOTIDE SEQUENCE [LARGE SCALE GENOMIC DNA]</scope>
    <source>
        <strain evidence="4 5">NRRL 20459</strain>
    </source>
</reference>
<protein>
    <submittedName>
        <fullName evidence="4">Uncharacterized protein</fullName>
    </submittedName>
</protein>
<sequence length="799" mass="89380">MSATAAATGPAPGQATASVTSLSGEPPHSSATTPRVATNLTVVDDPSLHPQRTSTPLALSVDHAWASVVNFAIAVLAWFRGGGAGTSSTTTLASKLQALWTNKYNLIGKTIVLLALIVACLALWPSFAASRDSRKALSLAQWDAKKSYFELCESHKWDLPGCNDTIKNSLGPPPVLRSVDSVAAPSDVLDKNHASPEVGSVTALAALTACFIVVFLRQRAVRRNLLRFCARLVRQDFDPLLRTRQAHYYYSTNSSASSEQQGLNEPLPVVFGTSSSFDFTFNSNRPFQGLSHASNNPPRVLRRRRNDRRESSETSLASQPTIAPQATVEQKRNVAFHAKQRPTSTLIKRESLLDAPTAVRDVMMNQGHKPAPQVQGPAVSPFSDREKMLEVSILPQDGLPYEDEKNSCNNPPLSFKETTTHDHQRFLMVLPNMEAGIKQRANPRSREVGGGSEVITMSIFLSMQNIVLTEWRLKNPASNCWLEGFKYGEFFLQTTDPGRLGGKVQYTPRRISQSVIVGQSLVLTHSLIALPSLAPLEEFNRFNWLLYGNERDLLEIHGGCGFSRKLLHRISQVTSYAARLQQGPVSTCASITQHDIHREQYIYHEQYRELLEMKQWSREGTTWEDMQTRPQTIEWVRSMPDNTIIDSKRDIVDVIAEAWRITAIIYLQCRLLRRPRNHPELVANMTDLAKCVRVMPTSGSYFTPQALLLPVFFLGMLATVPEHQDVSRDWFEKVIQVPIWSSAPSLYQALKRIWSWIDTDIEIPSVPSALPEHIEERMPWWEHLVSSIGQKEDGVLCFI</sequence>
<dbReference type="OrthoDB" id="3597252at2759"/>
<evidence type="ECO:0000313" key="4">
    <source>
        <dbReference type="EMBL" id="KAF4464582.1"/>
    </source>
</evidence>
<feature type="compositionally biased region" description="Polar residues" evidence="2">
    <location>
        <begin position="313"/>
        <end position="325"/>
    </location>
</feature>
<keyword evidence="3" id="KW-0472">Membrane</keyword>
<feature type="transmembrane region" description="Helical" evidence="3">
    <location>
        <begin position="64"/>
        <end position="83"/>
    </location>
</feature>
<keyword evidence="5" id="KW-1185">Reference proteome</keyword>
<evidence type="ECO:0000256" key="2">
    <source>
        <dbReference type="SAM" id="MobiDB-lite"/>
    </source>
</evidence>
<keyword evidence="3" id="KW-0812">Transmembrane</keyword>
<dbReference type="AlphaFoldDB" id="A0A8H4PJD1"/>